<evidence type="ECO:0000256" key="6">
    <source>
        <dbReference type="SAM" id="Phobius"/>
    </source>
</evidence>
<evidence type="ECO:0000256" key="3">
    <source>
        <dbReference type="ARBA" id="ARBA00022692"/>
    </source>
</evidence>
<dbReference type="Proteomes" id="UP000317429">
    <property type="component" value="Chromosome"/>
</dbReference>
<dbReference type="PANTHER" id="PTHR30093:SF44">
    <property type="entry name" value="TYPE II SECRETION SYSTEM CORE PROTEIN G"/>
    <property type="match status" value="1"/>
</dbReference>
<evidence type="ECO:0000256" key="4">
    <source>
        <dbReference type="ARBA" id="ARBA00022989"/>
    </source>
</evidence>
<keyword evidence="3 6" id="KW-0812">Transmembrane</keyword>
<gene>
    <name evidence="7" type="primary">xcpT_21</name>
    <name evidence="7" type="ORF">Pla175_46620</name>
</gene>
<comment type="subcellular location">
    <subcellularLocation>
        <location evidence="1">Membrane</location>
        <topology evidence="1">Single-pass membrane protein</topology>
    </subcellularLocation>
</comment>
<evidence type="ECO:0000256" key="1">
    <source>
        <dbReference type="ARBA" id="ARBA00004167"/>
    </source>
</evidence>
<keyword evidence="8" id="KW-1185">Reference proteome</keyword>
<dbReference type="KEGG" id="pnd:Pla175_46620"/>
<dbReference type="OrthoDB" id="286317at2"/>
<evidence type="ECO:0000313" key="7">
    <source>
        <dbReference type="EMBL" id="QDU91242.1"/>
    </source>
</evidence>
<name>A0A518DIJ7_9BACT</name>
<keyword evidence="2" id="KW-0488">Methylation</keyword>
<evidence type="ECO:0000256" key="2">
    <source>
        <dbReference type="ARBA" id="ARBA00022481"/>
    </source>
</evidence>
<dbReference type="AlphaFoldDB" id="A0A518DIJ7"/>
<dbReference type="Pfam" id="PF07963">
    <property type="entry name" value="N_methyl"/>
    <property type="match status" value="1"/>
</dbReference>
<evidence type="ECO:0000256" key="5">
    <source>
        <dbReference type="ARBA" id="ARBA00023136"/>
    </source>
</evidence>
<dbReference type="InterPro" id="IPR012902">
    <property type="entry name" value="N_methyl_site"/>
</dbReference>
<dbReference type="RefSeq" id="WP_145291169.1">
    <property type="nucleotide sequence ID" value="NZ_CP036291.1"/>
</dbReference>
<reference evidence="7 8" key="1">
    <citation type="submission" date="2019-02" db="EMBL/GenBank/DDBJ databases">
        <title>Deep-cultivation of Planctomycetes and their phenomic and genomic characterization uncovers novel biology.</title>
        <authorList>
            <person name="Wiegand S."/>
            <person name="Jogler M."/>
            <person name="Boedeker C."/>
            <person name="Pinto D."/>
            <person name="Vollmers J."/>
            <person name="Rivas-Marin E."/>
            <person name="Kohn T."/>
            <person name="Peeters S.H."/>
            <person name="Heuer A."/>
            <person name="Rast P."/>
            <person name="Oberbeckmann S."/>
            <person name="Bunk B."/>
            <person name="Jeske O."/>
            <person name="Meyerdierks A."/>
            <person name="Storesund J.E."/>
            <person name="Kallscheuer N."/>
            <person name="Luecker S."/>
            <person name="Lage O.M."/>
            <person name="Pohl T."/>
            <person name="Merkel B.J."/>
            <person name="Hornburger P."/>
            <person name="Mueller R.-W."/>
            <person name="Bruemmer F."/>
            <person name="Labrenz M."/>
            <person name="Spormann A.M."/>
            <person name="Op den Camp H."/>
            <person name="Overmann J."/>
            <person name="Amann R."/>
            <person name="Jetten M.S.M."/>
            <person name="Mascher T."/>
            <person name="Medema M.H."/>
            <person name="Devos D.P."/>
            <person name="Kaster A.-K."/>
            <person name="Ovreas L."/>
            <person name="Rohde M."/>
            <person name="Galperin M.Y."/>
            <person name="Jogler C."/>
        </authorList>
    </citation>
    <scope>NUCLEOTIDE SEQUENCE [LARGE SCALE GENOMIC DNA]</scope>
    <source>
        <strain evidence="7 8">Pla175</strain>
    </source>
</reference>
<dbReference type="GO" id="GO:0016020">
    <property type="term" value="C:membrane"/>
    <property type="evidence" value="ECO:0007669"/>
    <property type="project" value="UniProtKB-SubCell"/>
</dbReference>
<dbReference type="PRINTS" id="PR00813">
    <property type="entry name" value="BCTERIALGSPG"/>
</dbReference>
<keyword evidence="4 6" id="KW-1133">Transmembrane helix</keyword>
<keyword evidence="5 6" id="KW-0472">Membrane</keyword>
<accession>A0A518DIJ7</accession>
<organism evidence="7 8">
    <name type="scientific">Pirellulimonas nuda</name>
    <dbReference type="NCBI Taxonomy" id="2528009"/>
    <lineage>
        <taxon>Bacteria</taxon>
        <taxon>Pseudomonadati</taxon>
        <taxon>Planctomycetota</taxon>
        <taxon>Planctomycetia</taxon>
        <taxon>Pirellulales</taxon>
        <taxon>Lacipirellulaceae</taxon>
        <taxon>Pirellulimonas</taxon>
    </lineage>
</organism>
<proteinExistence type="predicted"/>
<dbReference type="SUPFAM" id="SSF54523">
    <property type="entry name" value="Pili subunits"/>
    <property type="match status" value="1"/>
</dbReference>
<dbReference type="GO" id="GO:0015627">
    <property type="term" value="C:type II protein secretion system complex"/>
    <property type="evidence" value="ECO:0007669"/>
    <property type="project" value="InterPro"/>
</dbReference>
<dbReference type="EMBL" id="CP036291">
    <property type="protein sequence ID" value="QDU91242.1"/>
    <property type="molecule type" value="Genomic_DNA"/>
</dbReference>
<dbReference type="InterPro" id="IPR045584">
    <property type="entry name" value="Pilin-like"/>
</dbReference>
<dbReference type="PANTHER" id="PTHR30093">
    <property type="entry name" value="GENERAL SECRETION PATHWAY PROTEIN G"/>
    <property type="match status" value="1"/>
</dbReference>
<dbReference type="GO" id="GO:0015628">
    <property type="term" value="P:protein secretion by the type II secretion system"/>
    <property type="evidence" value="ECO:0007669"/>
    <property type="project" value="InterPro"/>
</dbReference>
<dbReference type="Gene3D" id="3.30.700.10">
    <property type="entry name" value="Glycoprotein, Type 4 Pilin"/>
    <property type="match status" value="1"/>
</dbReference>
<dbReference type="InterPro" id="IPR000983">
    <property type="entry name" value="Bac_GSPG_pilin"/>
</dbReference>
<evidence type="ECO:0000313" key="8">
    <source>
        <dbReference type="Proteomes" id="UP000317429"/>
    </source>
</evidence>
<dbReference type="NCBIfam" id="TIGR02532">
    <property type="entry name" value="IV_pilin_GFxxxE"/>
    <property type="match status" value="1"/>
</dbReference>
<sequence>MRKPCPNRRAGFSLMELLLVVVILGIIAAIVVPRVSVSMATAEQKVRAHQMTTMNAAIERYQVETGSWPAALTDLTPAYLPDGVPVPPGGGAYSLDGTTYRSVYTP</sequence>
<protein>
    <submittedName>
        <fullName evidence="7">Type II secretion system protein G</fullName>
    </submittedName>
</protein>
<feature type="transmembrane region" description="Helical" evidence="6">
    <location>
        <begin position="12"/>
        <end position="32"/>
    </location>
</feature>